<evidence type="ECO:0000313" key="2">
    <source>
        <dbReference type="EMBL" id="TBT95371.1"/>
    </source>
</evidence>
<dbReference type="OrthoDB" id="9966493at2"/>
<accession>A0A4V2JT92</accession>
<proteinExistence type="predicted"/>
<keyword evidence="3" id="KW-1185">Reference proteome</keyword>
<organism evidence="2 3">
    <name type="scientific">Propioniciclava tarda</name>
    <dbReference type="NCBI Taxonomy" id="433330"/>
    <lineage>
        <taxon>Bacteria</taxon>
        <taxon>Bacillati</taxon>
        <taxon>Actinomycetota</taxon>
        <taxon>Actinomycetes</taxon>
        <taxon>Propionibacteriales</taxon>
        <taxon>Propionibacteriaceae</taxon>
        <taxon>Propioniciclava</taxon>
    </lineage>
</organism>
<feature type="compositionally biased region" description="Basic and acidic residues" evidence="1">
    <location>
        <begin position="39"/>
        <end position="50"/>
    </location>
</feature>
<feature type="region of interest" description="Disordered" evidence="1">
    <location>
        <begin position="39"/>
        <end position="62"/>
    </location>
</feature>
<name>A0A4V2JT92_PROTD</name>
<dbReference type="EMBL" id="SDMR01000005">
    <property type="protein sequence ID" value="TBT95371.1"/>
    <property type="molecule type" value="Genomic_DNA"/>
</dbReference>
<gene>
    <name evidence="2" type="ORF">ET996_06060</name>
</gene>
<reference evidence="2 3" key="1">
    <citation type="submission" date="2019-01" db="EMBL/GenBank/DDBJ databases">
        <title>Lactibacter flavus gen. nov., sp. nov., a novel bacterium of the family Propionibacteriaceae isolated from raw milk and dairy products.</title>
        <authorList>
            <person name="Huptas C."/>
            <person name="Wenning M."/>
            <person name="Breitenwieser F."/>
            <person name="Doll E."/>
            <person name="Von Neubeck M."/>
            <person name="Busse H.-J."/>
            <person name="Scherer S."/>
        </authorList>
    </citation>
    <scope>NUCLEOTIDE SEQUENCE [LARGE SCALE GENOMIC DNA]</scope>
    <source>
        <strain evidence="2 3">DSM 22130</strain>
    </source>
</reference>
<evidence type="ECO:0000313" key="3">
    <source>
        <dbReference type="Proteomes" id="UP000291933"/>
    </source>
</evidence>
<dbReference type="AlphaFoldDB" id="A0A4V2JT92"/>
<dbReference type="Proteomes" id="UP000291933">
    <property type="component" value="Unassembled WGS sequence"/>
</dbReference>
<protein>
    <submittedName>
        <fullName evidence="2">Uncharacterized protein</fullName>
    </submittedName>
</protein>
<comment type="caution">
    <text evidence="2">The sequence shown here is derived from an EMBL/GenBank/DDBJ whole genome shotgun (WGS) entry which is preliminary data.</text>
</comment>
<evidence type="ECO:0000256" key="1">
    <source>
        <dbReference type="SAM" id="MobiDB-lite"/>
    </source>
</evidence>
<dbReference type="RefSeq" id="WP_131171667.1">
    <property type="nucleotide sequence ID" value="NZ_FXTL01000019.1"/>
</dbReference>
<sequence length="62" mass="7023">MDVHIGTFDAEVRAVDDRTLVSPEVVDVIAREVLRRLESRQSSEAARRADATVWNSVREDAR</sequence>